<evidence type="ECO:0000313" key="20">
    <source>
        <dbReference type="EMBL" id="CAD7080758.1"/>
    </source>
</evidence>
<dbReference type="PIRSF" id="PIRSF006060">
    <property type="entry name" value="AA_transporter"/>
    <property type="match status" value="1"/>
</dbReference>
<feature type="transmembrane region" description="Helical" evidence="19">
    <location>
        <begin position="95"/>
        <end position="128"/>
    </location>
</feature>
<feature type="transmembrane region" description="Helical" evidence="19">
    <location>
        <begin position="408"/>
        <end position="430"/>
    </location>
</feature>
<evidence type="ECO:0000256" key="16">
    <source>
        <dbReference type="ARBA" id="ARBA00079910"/>
    </source>
</evidence>
<keyword evidence="8 19" id="KW-0472">Membrane</keyword>
<protein>
    <recommendedName>
        <fullName evidence="15">b(0,+)-type amino acid transporter 1</fullName>
    </recommendedName>
    <alternativeName>
        <fullName evidence="16">Glycoprotein-associated amino acid transporter b0,+AT1</fullName>
    </alternativeName>
    <alternativeName>
        <fullName evidence="17">Solute carrier family 7 member 9</fullName>
    </alternativeName>
</protein>
<comment type="catalytic activity">
    <reaction evidence="10">
        <text>L-lysine(out) + L-arginine(in) = L-lysine(in) + L-arginine(out)</text>
        <dbReference type="Rhea" id="RHEA:70827"/>
        <dbReference type="ChEBI" id="CHEBI:32551"/>
        <dbReference type="ChEBI" id="CHEBI:32682"/>
    </reaction>
    <physiologicalReaction direction="left-to-right" evidence="10">
        <dbReference type="Rhea" id="RHEA:70828"/>
    </physiologicalReaction>
</comment>
<dbReference type="OMA" id="FICSWVY"/>
<proteinExistence type="inferred from homology"/>
<accession>A0A7R8UH30</accession>
<dbReference type="GO" id="GO:0015179">
    <property type="term" value="F:L-amino acid transmembrane transporter activity"/>
    <property type="evidence" value="ECO:0007669"/>
    <property type="project" value="TreeGrafter"/>
</dbReference>
<feature type="transmembrane region" description="Helical" evidence="19">
    <location>
        <begin position="149"/>
        <end position="166"/>
    </location>
</feature>
<evidence type="ECO:0000256" key="6">
    <source>
        <dbReference type="ARBA" id="ARBA00022692"/>
    </source>
</evidence>
<keyword evidence="7 19" id="KW-1133">Transmembrane helix</keyword>
<evidence type="ECO:0000256" key="11">
    <source>
        <dbReference type="ARBA" id="ARBA00051814"/>
    </source>
</evidence>
<evidence type="ECO:0000256" key="18">
    <source>
        <dbReference type="ARBA" id="ARBA00093193"/>
    </source>
</evidence>
<evidence type="ECO:0000256" key="14">
    <source>
        <dbReference type="ARBA" id="ARBA00052732"/>
    </source>
</evidence>
<keyword evidence="3" id="KW-0813">Transport</keyword>
<dbReference type="InterPro" id="IPR002293">
    <property type="entry name" value="AA/rel_permease1"/>
</dbReference>
<dbReference type="EMBL" id="LR899010">
    <property type="protein sequence ID" value="CAD7080758.1"/>
    <property type="molecule type" value="Genomic_DNA"/>
</dbReference>
<keyword evidence="4" id="KW-1003">Cell membrane</keyword>
<comment type="similarity">
    <text evidence="2">Belongs to the amino acid-polyamine-organocation (APC) superfamily.</text>
</comment>
<evidence type="ECO:0000256" key="3">
    <source>
        <dbReference type="ARBA" id="ARBA00022448"/>
    </source>
</evidence>
<comment type="catalytic activity">
    <reaction evidence="18">
        <text>L-phenylalanine(out) + L-arginine(in) = L-phenylalanine(in) + L-arginine(out)</text>
        <dbReference type="Rhea" id="RHEA:71067"/>
        <dbReference type="ChEBI" id="CHEBI:32682"/>
        <dbReference type="ChEBI" id="CHEBI:58095"/>
    </reaction>
    <physiologicalReaction direction="left-to-right" evidence="18">
        <dbReference type="Rhea" id="RHEA:71068"/>
    </physiologicalReaction>
</comment>
<organism evidence="20 21">
    <name type="scientific">Hermetia illucens</name>
    <name type="common">Black soldier fly</name>
    <dbReference type="NCBI Taxonomy" id="343691"/>
    <lineage>
        <taxon>Eukaryota</taxon>
        <taxon>Metazoa</taxon>
        <taxon>Ecdysozoa</taxon>
        <taxon>Arthropoda</taxon>
        <taxon>Hexapoda</taxon>
        <taxon>Insecta</taxon>
        <taxon>Pterygota</taxon>
        <taxon>Neoptera</taxon>
        <taxon>Endopterygota</taxon>
        <taxon>Diptera</taxon>
        <taxon>Brachycera</taxon>
        <taxon>Stratiomyomorpha</taxon>
        <taxon>Stratiomyidae</taxon>
        <taxon>Hermetiinae</taxon>
        <taxon>Hermetia</taxon>
    </lineage>
</organism>
<keyword evidence="21" id="KW-1185">Reference proteome</keyword>
<name>A0A7R8UH30_HERIL</name>
<dbReference type="GO" id="GO:0016324">
    <property type="term" value="C:apical plasma membrane"/>
    <property type="evidence" value="ECO:0007669"/>
    <property type="project" value="UniProtKB-SubCell"/>
</dbReference>
<evidence type="ECO:0000256" key="17">
    <source>
        <dbReference type="ARBA" id="ARBA00083296"/>
    </source>
</evidence>
<dbReference type="PANTHER" id="PTHR11785:SF514">
    <property type="entry name" value="B(0,+)-TYPE AMINO ACID TRANSPORTER 1-LIKE PROTEIN"/>
    <property type="match status" value="1"/>
</dbReference>
<evidence type="ECO:0000256" key="2">
    <source>
        <dbReference type="ARBA" id="ARBA00009523"/>
    </source>
</evidence>
<dbReference type="FunFam" id="1.20.1740.10:FF:000015">
    <property type="entry name" value="B(0,+)-type amino acid transporter 1"/>
    <property type="match status" value="1"/>
</dbReference>
<dbReference type="Gene3D" id="1.20.1740.10">
    <property type="entry name" value="Amino acid/polyamine transporter I"/>
    <property type="match status" value="1"/>
</dbReference>
<feature type="transmembrane region" description="Helical" evidence="19">
    <location>
        <begin position="178"/>
        <end position="199"/>
    </location>
</feature>
<feature type="transmembrane region" description="Helical" evidence="19">
    <location>
        <begin position="15"/>
        <end position="35"/>
    </location>
</feature>
<comment type="catalytic activity">
    <reaction evidence="13">
        <text>L-cysteine(out) + L-arginine(in) = L-cysteine(in) + L-arginine(out)</text>
        <dbReference type="Rhea" id="RHEA:71071"/>
        <dbReference type="ChEBI" id="CHEBI:32682"/>
        <dbReference type="ChEBI" id="CHEBI:35235"/>
    </reaction>
    <physiologicalReaction direction="left-to-right" evidence="13">
        <dbReference type="Rhea" id="RHEA:71072"/>
    </physiologicalReaction>
</comment>
<dbReference type="OrthoDB" id="5982228at2759"/>
<comment type="catalytic activity">
    <reaction evidence="14">
        <text>L-leucine(out) + L-arginine(in) = L-leucine(in) + L-arginine(out)</text>
        <dbReference type="Rhea" id="RHEA:71059"/>
        <dbReference type="ChEBI" id="CHEBI:32682"/>
        <dbReference type="ChEBI" id="CHEBI:57427"/>
    </reaction>
    <physiologicalReaction direction="left-to-right" evidence="14">
        <dbReference type="Rhea" id="RHEA:71060"/>
    </physiologicalReaction>
</comment>
<keyword evidence="9" id="KW-1015">Disulfide bond</keyword>
<dbReference type="Pfam" id="PF13520">
    <property type="entry name" value="AA_permease_2"/>
    <property type="match status" value="1"/>
</dbReference>
<feature type="transmembrane region" description="Helical" evidence="19">
    <location>
        <begin position="353"/>
        <end position="370"/>
    </location>
</feature>
<comment type="catalytic activity">
    <reaction evidence="11">
        <text>L-cystine(out) + L-arginine(in) = L-cystine(in) + L-arginine(out)</text>
        <dbReference type="Rhea" id="RHEA:71075"/>
        <dbReference type="ChEBI" id="CHEBI:32682"/>
        <dbReference type="ChEBI" id="CHEBI:35491"/>
    </reaction>
    <physiologicalReaction direction="left-to-right" evidence="11">
        <dbReference type="Rhea" id="RHEA:71076"/>
    </physiologicalReaction>
</comment>
<evidence type="ECO:0000313" key="21">
    <source>
        <dbReference type="Proteomes" id="UP000594454"/>
    </source>
</evidence>
<dbReference type="AlphaFoldDB" id="A0A7R8UH30"/>
<evidence type="ECO:0000256" key="5">
    <source>
        <dbReference type="ARBA" id="ARBA00022553"/>
    </source>
</evidence>
<dbReference type="PANTHER" id="PTHR11785">
    <property type="entry name" value="AMINO ACID TRANSPORTER"/>
    <property type="match status" value="1"/>
</dbReference>
<feature type="transmembrane region" description="Helical" evidence="19">
    <location>
        <begin position="376"/>
        <end position="396"/>
    </location>
</feature>
<sequence length="485" mass="53133">MTEKVAKPVGLQRRLGLLAAVNIIIGVMIGSGIFVSPTAALKYSGSVGLCLIVWAACGIVSLLGALCFAELGTVVPRSGAEYAYLLETFGKLHKFWGPLPAFICAWVYVVVLRPAEVAVIVLTFAEYSIQPLRHILKIDNLPEDEQLRVIKMISILGLGIITYVNLVSVKLYIRINNIFSFCKVFACLVVIGGGIYELAVGNTGNLKNAFHGTTSSAGHIALAFYNGLWAYDGWSSVTTVTEEIKRPEKNIPRSIIIAVPIITALYVFMNLAYMTVLTPTEMMNAPAVAVAFGERVLGPFAFIIPLGVALSTFGCAMSIQFGVTRLCFVAGREGHFLESMSYVNMRRSTPSPAVALQGILTLAFILAGDIETLIEFASFLIWFFYGSAVVCLLVLRRTQPDTHRPYKVPLFVPIFTLGVALFLSITPIISEPSLKFLIAIGFIVSGLMVYIPFIYYRKEPVFMDKFTYLVQVLFEAVPTDISKEL</sequence>
<comment type="subcellular location">
    <subcellularLocation>
        <location evidence="1">Apical cell membrane</location>
        <topology evidence="1">Multi-pass membrane protein</topology>
    </subcellularLocation>
</comment>
<evidence type="ECO:0000256" key="8">
    <source>
        <dbReference type="ARBA" id="ARBA00023136"/>
    </source>
</evidence>
<reference evidence="20 21" key="1">
    <citation type="submission" date="2020-11" db="EMBL/GenBank/DDBJ databases">
        <authorList>
            <person name="Wallbank WR R."/>
            <person name="Pardo Diaz C."/>
            <person name="Kozak K."/>
            <person name="Martin S."/>
            <person name="Jiggins C."/>
            <person name="Moest M."/>
            <person name="Warren A I."/>
            <person name="Generalovic N T."/>
            <person name="Byers J.R.P. K."/>
            <person name="Montejo-Kovacevich G."/>
            <person name="Yen C E."/>
        </authorList>
    </citation>
    <scope>NUCLEOTIDE SEQUENCE [LARGE SCALE GENOMIC DNA]</scope>
</reference>
<dbReference type="InParanoid" id="A0A7R8UH30"/>
<evidence type="ECO:0000256" key="19">
    <source>
        <dbReference type="SAM" id="Phobius"/>
    </source>
</evidence>
<evidence type="ECO:0000256" key="15">
    <source>
        <dbReference type="ARBA" id="ARBA00074336"/>
    </source>
</evidence>
<evidence type="ECO:0000256" key="7">
    <source>
        <dbReference type="ARBA" id="ARBA00022989"/>
    </source>
</evidence>
<evidence type="ECO:0000256" key="13">
    <source>
        <dbReference type="ARBA" id="ARBA00052179"/>
    </source>
</evidence>
<keyword evidence="5" id="KW-0597">Phosphoprotein</keyword>
<feature type="transmembrane region" description="Helical" evidence="19">
    <location>
        <begin position="255"/>
        <end position="276"/>
    </location>
</feature>
<feature type="transmembrane region" description="Helical" evidence="19">
    <location>
        <begin position="436"/>
        <end position="456"/>
    </location>
</feature>
<dbReference type="Proteomes" id="UP000594454">
    <property type="component" value="Chromosome 2"/>
</dbReference>
<evidence type="ECO:0000256" key="12">
    <source>
        <dbReference type="ARBA" id="ARBA00051835"/>
    </source>
</evidence>
<comment type="catalytic activity">
    <reaction evidence="12">
        <text>L-histidine(out) + L-arginine(in) = L-histidine(in) + L-arginine(out)</text>
        <dbReference type="Rhea" id="RHEA:71063"/>
        <dbReference type="ChEBI" id="CHEBI:32682"/>
        <dbReference type="ChEBI" id="CHEBI:57595"/>
    </reaction>
    <physiologicalReaction direction="left-to-right" evidence="12">
        <dbReference type="Rhea" id="RHEA:71064"/>
    </physiologicalReaction>
</comment>
<feature type="transmembrane region" description="Helical" evidence="19">
    <location>
        <begin position="296"/>
        <end position="316"/>
    </location>
</feature>
<keyword evidence="6 19" id="KW-0812">Transmembrane</keyword>
<evidence type="ECO:0000256" key="9">
    <source>
        <dbReference type="ARBA" id="ARBA00023157"/>
    </source>
</evidence>
<evidence type="ECO:0000256" key="4">
    <source>
        <dbReference type="ARBA" id="ARBA00022475"/>
    </source>
</evidence>
<dbReference type="InterPro" id="IPR050598">
    <property type="entry name" value="AminoAcid_Transporter"/>
</dbReference>
<gene>
    <name evidence="20" type="ORF">HERILL_LOCUS3897</name>
</gene>
<evidence type="ECO:0000256" key="1">
    <source>
        <dbReference type="ARBA" id="ARBA00004424"/>
    </source>
</evidence>
<feature type="transmembrane region" description="Helical" evidence="19">
    <location>
        <begin position="47"/>
        <end position="75"/>
    </location>
</feature>
<evidence type="ECO:0000256" key="10">
    <source>
        <dbReference type="ARBA" id="ARBA00051323"/>
    </source>
</evidence>